<reference evidence="12" key="1">
    <citation type="journal article" date="2023" name="Commun. Biol.">
        <title>Genome analysis of Parmales, the sister group of diatoms, reveals the evolutionary specialization of diatoms from phago-mixotrophs to photoautotrophs.</title>
        <authorList>
            <person name="Ban H."/>
            <person name="Sato S."/>
            <person name="Yoshikawa S."/>
            <person name="Yamada K."/>
            <person name="Nakamura Y."/>
            <person name="Ichinomiya M."/>
            <person name="Sato N."/>
            <person name="Blanc-Mathieu R."/>
            <person name="Endo H."/>
            <person name="Kuwata A."/>
            <person name="Ogata H."/>
        </authorList>
    </citation>
    <scope>NUCLEOTIDE SEQUENCE [LARGE SCALE GENOMIC DNA]</scope>
    <source>
        <strain evidence="12">NIES 3701</strain>
    </source>
</reference>
<proteinExistence type="inferred from homology"/>
<dbReference type="FunFam" id="1.10.8.870:FF:000010">
    <property type="entry name" value="Glycerol-3-phosphate dehydrogenase"/>
    <property type="match status" value="1"/>
</dbReference>
<keyword evidence="4 7" id="KW-0285">Flavoprotein</keyword>
<dbReference type="InterPro" id="IPR036188">
    <property type="entry name" value="FAD/NAD-bd_sf"/>
</dbReference>
<dbReference type="Gene3D" id="3.50.50.60">
    <property type="entry name" value="FAD/NAD(P)-binding domain"/>
    <property type="match status" value="1"/>
</dbReference>
<evidence type="ECO:0000256" key="4">
    <source>
        <dbReference type="ARBA" id="ARBA00022630"/>
    </source>
</evidence>
<evidence type="ECO:0000256" key="7">
    <source>
        <dbReference type="RuleBase" id="RU361217"/>
    </source>
</evidence>
<dbReference type="SUPFAM" id="SSF51905">
    <property type="entry name" value="FAD/NAD(P)-binding domain"/>
    <property type="match status" value="1"/>
</dbReference>
<dbReference type="OrthoDB" id="264015at2759"/>
<comment type="caution">
    <text evidence="11">The sequence shown here is derived from an EMBL/GenBank/DDBJ whole genome shotgun (WGS) entry which is preliminary data.</text>
</comment>
<dbReference type="GO" id="GO:0005739">
    <property type="term" value="C:mitochondrion"/>
    <property type="evidence" value="ECO:0007669"/>
    <property type="project" value="TreeGrafter"/>
</dbReference>
<dbReference type="EMBL" id="BRXY01000261">
    <property type="protein sequence ID" value="GMH81802.1"/>
    <property type="molecule type" value="Genomic_DNA"/>
</dbReference>
<evidence type="ECO:0000256" key="8">
    <source>
        <dbReference type="SAM" id="SignalP"/>
    </source>
</evidence>
<dbReference type="Gene3D" id="3.30.9.10">
    <property type="entry name" value="D-Amino Acid Oxidase, subunit A, domain 2"/>
    <property type="match status" value="1"/>
</dbReference>
<comment type="similarity">
    <text evidence="2 7">Belongs to the FAD-dependent glycerol-3-phosphate dehydrogenase family.</text>
</comment>
<evidence type="ECO:0000313" key="11">
    <source>
        <dbReference type="EMBL" id="GMH81802.1"/>
    </source>
</evidence>
<feature type="chain" id="PRO_5040957250" description="Glycerol-3-phosphate dehydrogenase" evidence="8">
    <location>
        <begin position="20"/>
        <end position="632"/>
    </location>
</feature>
<keyword evidence="6 7" id="KW-0560">Oxidoreductase</keyword>
<dbReference type="PANTHER" id="PTHR11985">
    <property type="entry name" value="GLYCEROL-3-PHOSPHATE DEHYDROGENASE"/>
    <property type="match status" value="1"/>
</dbReference>
<dbReference type="Gene3D" id="1.10.8.870">
    <property type="entry name" value="Alpha-glycerophosphate oxidase, cap domain"/>
    <property type="match status" value="1"/>
</dbReference>
<dbReference type="AlphaFoldDB" id="A0A9W7B647"/>
<dbReference type="GO" id="GO:0006072">
    <property type="term" value="P:glycerol-3-phosphate metabolic process"/>
    <property type="evidence" value="ECO:0007669"/>
    <property type="project" value="UniProtKB-UniRule"/>
</dbReference>
<keyword evidence="8" id="KW-0732">Signal</keyword>
<evidence type="ECO:0000256" key="5">
    <source>
        <dbReference type="ARBA" id="ARBA00022827"/>
    </source>
</evidence>
<dbReference type="Pfam" id="PF16901">
    <property type="entry name" value="DAO_C"/>
    <property type="match status" value="1"/>
</dbReference>
<evidence type="ECO:0000259" key="9">
    <source>
        <dbReference type="Pfam" id="PF01266"/>
    </source>
</evidence>
<sequence length="632" mass="70281">MSFLSRFVPASLTLGTTYALCESSSWSKRESTISPIRCVDGTTVVPYRTPSREEQIKRLKSETFDVLVIGGGSAGSGVALDASTRGLSCALLERSDFGSGTSSRSTKLIHGGIRYLENAFKNLDMEQYDLVKEALAERGHMLKAAPYMNSPLPIMIPMYCHNWYDPILIPYYLIGAKVYDFVGRLQGDSGVPHSHFIDVEEAKFQFPMINEKNLWGAIVYYDGQMNDSRMNLHLALTATQAGAAVASRMEVTKINKDKEGKTTGVTVRDNLTGKSFPIKAKVVVNATGPFSDAIRKLDNPDVQPIIKGAAGVHVVLPDHYSPDKMGLIVPKTSDGRVLFFLPWEGATISGTTDSETEMTEEPSASDREVNFILEEANNYLKLDKSVSSRDVRAAWSGIRPLVMDPAKGNDTKAISRTHVIEVSPSNVVTIAGGKWTTYRRMAEDTVDKVIEVEPKVKDGKKIRECITLGRGIIGADRSGVVAGGKFDRINITLRDEYHLPKDVAKHLVANYGTRALQIAELCQPGGTIYYPSVCNTKYGANRLHRKYAILEAEVVFAIRHEYAFSAQDVLARRTRLAFIDSDAAEEVIERVVELMGNELKWGSWRRKQEVNEFRRWLKTMNMEDRNNNFGRT</sequence>
<feature type="domain" description="FAD dependent oxidoreductase" evidence="9">
    <location>
        <begin position="65"/>
        <end position="431"/>
    </location>
</feature>
<evidence type="ECO:0000256" key="3">
    <source>
        <dbReference type="ARBA" id="ARBA00013029"/>
    </source>
</evidence>
<protein>
    <recommendedName>
        <fullName evidence="3 7">Glycerol-3-phosphate dehydrogenase</fullName>
        <ecNumber evidence="3 7">1.1.5.3</ecNumber>
    </recommendedName>
</protein>
<feature type="domain" description="Alpha-glycerophosphate oxidase C-terminal" evidence="10">
    <location>
        <begin position="465"/>
        <end position="605"/>
    </location>
</feature>
<dbReference type="GO" id="GO:0004368">
    <property type="term" value="F:glycerol-3-phosphate dehydrogenase (quinone) activity"/>
    <property type="evidence" value="ECO:0007669"/>
    <property type="project" value="UniProtKB-EC"/>
</dbReference>
<accession>A0A9W7B647</accession>
<dbReference type="PROSITE" id="PS00977">
    <property type="entry name" value="FAD_G3PDH_1"/>
    <property type="match status" value="1"/>
</dbReference>
<evidence type="ECO:0000256" key="1">
    <source>
        <dbReference type="ARBA" id="ARBA00001974"/>
    </source>
</evidence>
<organism evidence="11 12">
    <name type="scientific">Triparma strigata</name>
    <dbReference type="NCBI Taxonomy" id="1606541"/>
    <lineage>
        <taxon>Eukaryota</taxon>
        <taxon>Sar</taxon>
        <taxon>Stramenopiles</taxon>
        <taxon>Ochrophyta</taxon>
        <taxon>Bolidophyceae</taxon>
        <taxon>Parmales</taxon>
        <taxon>Triparmaceae</taxon>
        <taxon>Triparma</taxon>
    </lineage>
</organism>
<dbReference type="InterPro" id="IPR031656">
    <property type="entry name" value="DAO_C"/>
</dbReference>
<dbReference type="PRINTS" id="PR01001">
    <property type="entry name" value="FADG3PDH"/>
</dbReference>
<evidence type="ECO:0000259" key="10">
    <source>
        <dbReference type="Pfam" id="PF16901"/>
    </source>
</evidence>
<name>A0A9W7B647_9STRA</name>
<evidence type="ECO:0000313" key="12">
    <source>
        <dbReference type="Proteomes" id="UP001165085"/>
    </source>
</evidence>
<dbReference type="Pfam" id="PF01266">
    <property type="entry name" value="DAO"/>
    <property type="match status" value="1"/>
</dbReference>
<gene>
    <name evidence="11" type="ORF">TrST_g4827</name>
</gene>
<dbReference type="PROSITE" id="PS00978">
    <property type="entry name" value="FAD_G3PDH_2"/>
    <property type="match status" value="1"/>
</dbReference>
<dbReference type="InterPro" id="IPR038299">
    <property type="entry name" value="DAO_C_sf"/>
</dbReference>
<evidence type="ECO:0000256" key="6">
    <source>
        <dbReference type="ARBA" id="ARBA00023002"/>
    </source>
</evidence>
<dbReference type="PANTHER" id="PTHR11985:SF15">
    <property type="entry name" value="GLYCEROL-3-PHOSPHATE DEHYDROGENASE, MITOCHONDRIAL"/>
    <property type="match status" value="1"/>
</dbReference>
<dbReference type="SUPFAM" id="SSF54373">
    <property type="entry name" value="FAD-linked reductases, C-terminal domain"/>
    <property type="match status" value="1"/>
</dbReference>
<dbReference type="InterPro" id="IPR006076">
    <property type="entry name" value="FAD-dep_OxRdtase"/>
</dbReference>
<keyword evidence="5" id="KW-0274">FAD</keyword>
<comment type="cofactor">
    <cofactor evidence="1 7">
        <name>FAD</name>
        <dbReference type="ChEBI" id="CHEBI:57692"/>
    </cofactor>
</comment>
<keyword evidence="12" id="KW-1185">Reference proteome</keyword>
<feature type="signal peptide" evidence="8">
    <location>
        <begin position="1"/>
        <end position="19"/>
    </location>
</feature>
<dbReference type="Proteomes" id="UP001165085">
    <property type="component" value="Unassembled WGS sequence"/>
</dbReference>
<evidence type="ECO:0000256" key="2">
    <source>
        <dbReference type="ARBA" id="ARBA00007330"/>
    </source>
</evidence>
<dbReference type="EC" id="1.1.5.3" evidence="3 7"/>
<comment type="catalytic activity">
    <reaction evidence="7">
        <text>a quinone + sn-glycerol 3-phosphate = dihydroxyacetone phosphate + a quinol</text>
        <dbReference type="Rhea" id="RHEA:18977"/>
        <dbReference type="ChEBI" id="CHEBI:24646"/>
        <dbReference type="ChEBI" id="CHEBI:57597"/>
        <dbReference type="ChEBI" id="CHEBI:57642"/>
        <dbReference type="ChEBI" id="CHEBI:132124"/>
        <dbReference type="EC" id="1.1.5.3"/>
    </reaction>
</comment>
<dbReference type="InterPro" id="IPR000447">
    <property type="entry name" value="G3P_DH_FAD-dep"/>
</dbReference>